<dbReference type="GO" id="GO:0016772">
    <property type="term" value="F:transferase activity, transferring phosphorus-containing groups"/>
    <property type="evidence" value="ECO:0007669"/>
    <property type="project" value="InterPro"/>
</dbReference>
<evidence type="ECO:0000313" key="2">
    <source>
        <dbReference type="EMBL" id="SUZ62649.1"/>
    </source>
</evidence>
<organism evidence="2">
    <name type="scientific">marine metagenome</name>
    <dbReference type="NCBI Taxonomy" id="408172"/>
    <lineage>
        <taxon>unclassified sequences</taxon>
        <taxon>metagenomes</taxon>
        <taxon>ecological metagenomes</taxon>
    </lineage>
</organism>
<dbReference type="InterPro" id="IPR008279">
    <property type="entry name" value="PEP-util_enz_mobile_dom"/>
</dbReference>
<dbReference type="Gene3D" id="3.50.30.10">
    <property type="entry name" value="Phosphohistidine domain"/>
    <property type="match status" value="1"/>
</dbReference>
<protein>
    <recommendedName>
        <fullName evidence="1">PEP-utilising enzyme mobile domain-containing protein</fullName>
    </recommendedName>
</protein>
<dbReference type="PANTHER" id="PTHR43615">
    <property type="entry name" value="PHOSPHOENOLPYRUVATE SYNTHASE-RELATED"/>
    <property type="match status" value="1"/>
</dbReference>
<reference evidence="2" key="1">
    <citation type="submission" date="2018-05" db="EMBL/GenBank/DDBJ databases">
        <authorList>
            <person name="Lanie J.A."/>
            <person name="Ng W.-L."/>
            <person name="Kazmierczak K.M."/>
            <person name="Andrzejewski T.M."/>
            <person name="Davidsen T.M."/>
            <person name="Wayne K.J."/>
            <person name="Tettelin H."/>
            <person name="Glass J.I."/>
            <person name="Rusch D."/>
            <person name="Podicherti R."/>
            <person name="Tsui H.-C.T."/>
            <person name="Winkler M.E."/>
        </authorList>
    </citation>
    <scope>NUCLEOTIDE SEQUENCE</scope>
</reference>
<name>A0A381P8S0_9ZZZZ</name>
<dbReference type="InterPro" id="IPR051549">
    <property type="entry name" value="PEP_Utilizing_Enz"/>
</dbReference>
<feature type="non-terminal residue" evidence="2">
    <location>
        <position position="1"/>
    </location>
</feature>
<evidence type="ECO:0000259" key="1">
    <source>
        <dbReference type="Pfam" id="PF00391"/>
    </source>
</evidence>
<sequence>VVAEGLVDFGLGPYVHGTPSRRFPVYTRGNAGEVYPQPVFPLTASMVRGLAADPARDFFRSTGMVTAAECDEDADVFMGVFGGYTYLNLSVTRVVAIRTPGMSLADADAPFLGSEGRAPVHCPDRRDRNIAATLRGLRYGWRILGATSLPELDDAVVEIATWRDGLPPLEESSDDQLLDAATGMMAMISRIFAVHLAITGGTGIGLNVLRQVTGHQGTARRRSRAPDPMSLLGGLGAVDSADPAADLWDLGRLVRSDNGLGTHFDAGLADLNARLRADAAASNFVAAFDRFLGRHGARGPNEWEMGCDVWGTAPELPLALVDRMRHADEDHSPEVRGRQRTAEREVAVAEARRRVRFHERWLFDRALRCTMLRTRGRERCKTILVEAIHEGRLRLLELGRRIAERHPGVLPDDLWYVTLDEVDDYRRRPGPFAALVSERRAIRNRLLNLEPPFAFSDELPDVGTWERRNRPNTSSGIPVGTVLQGIGGSPGRVRGRVRIVVDPSNPGDLGSGDVLVAPLTDPAWTPLFVPVEAVVVDVGGQMSHAVIVSRELGLPCVVAATGATANLPDGALIEVDGSAGTVTVLEVPVPVNR</sequence>
<dbReference type="SUPFAM" id="SSF52009">
    <property type="entry name" value="Phosphohistidine domain"/>
    <property type="match status" value="1"/>
</dbReference>
<dbReference type="Pfam" id="PF00391">
    <property type="entry name" value="PEP-utilizers"/>
    <property type="match status" value="1"/>
</dbReference>
<gene>
    <name evidence="2" type="ORF">METZ01_LOCUS15503</name>
</gene>
<accession>A0A381P8S0</accession>
<feature type="domain" description="PEP-utilising enzyme mobile" evidence="1">
    <location>
        <begin position="511"/>
        <end position="580"/>
    </location>
</feature>
<dbReference type="EMBL" id="UINC01000884">
    <property type="protein sequence ID" value="SUZ62649.1"/>
    <property type="molecule type" value="Genomic_DNA"/>
</dbReference>
<dbReference type="InterPro" id="IPR036637">
    <property type="entry name" value="Phosphohistidine_dom_sf"/>
</dbReference>
<proteinExistence type="predicted"/>
<dbReference type="AlphaFoldDB" id="A0A381P8S0"/>
<dbReference type="PANTHER" id="PTHR43615:SF1">
    <property type="entry name" value="PPDK_N DOMAIN-CONTAINING PROTEIN"/>
    <property type="match status" value="1"/>
</dbReference>